<proteinExistence type="inferred from homology"/>
<organism evidence="2 4">
    <name type="scientific">Ziziphus jujuba var. spinosa</name>
    <dbReference type="NCBI Taxonomy" id="714518"/>
    <lineage>
        <taxon>Eukaryota</taxon>
        <taxon>Viridiplantae</taxon>
        <taxon>Streptophyta</taxon>
        <taxon>Embryophyta</taxon>
        <taxon>Tracheophyta</taxon>
        <taxon>Spermatophyta</taxon>
        <taxon>Magnoliopsida</taxon>
        <taxon>eudicotyledons</taxon>
        <taxon>Gunneridae</taxon>
        <taxon>Pentapetalae</taxon>
        <taxon>rosids</taxon>
        <taxon>fabids</taxon>
        <taxon>Rosales</taxon>
        <taxon>Rhamnaceae</taxon>
        <taxon>Paliureae</taxon>
        <taxon>Ziziphus</taxon>
    </lineage>
</organism>
<dbReference type="Proteomes" id="UP000813462">
    <property type="component" value="Unassembled WGS sequence"/>
</dbReference>
<reference evidence="2" key="1">
    <citation type="journal article" date="2021" name="Front. Plant Sci.">
        <title>Chromosome-Scale Genome Assembly for Chinese Sour Jujube and Insights Into Its Genome Evolution and Domestication Signature.</title>
        <authorList>
            <person name="Shen L.-Y."/>
            <person name="Luo H."/>
            <person name="Wang X.-L."/>
            <person name="Wang X.-M."/>
            <person name="Qiu X.-J."/>
            <person name="Liu H."/>
            <person name="Zhou S.-S."/>
            <person name="Jia K.-H."/>
            <person name="Nie S."/>
            <person name="Bao Y.-T."/>
            <person name="Zhang R.-G."/>
            <person name="Yun Q.-Z."/>
            <person name="Chai Y.-H."/>
            <person name="Lu J.-Y."/>
            <person name="Li Y."/>
            <person name="Zhao S.-W."/>
            <person name="Mao J.-F."/>
            <person name="Jia S.-G."/>
            <person name="Mao Y.-M."/>
        </authorList>
    </citation>
    <scope>NUCLEOTIDE SEQUENCE</scope>
    <source>
        <strain evidence="2">AT0</strain>
        <tissue evidence="2">Leaf</tissue>
    </source>
</reference>
<dbReference type="AlphaFoldDB" id="A0A978UA21"/>
<evidence type="ECO:0000313" key="4">
    <source>
        <dbReference type="Proteomes" id="UP000813462"/>
    </source>
</evidence>
<dbReference type="Pfam" id="PF02519">
    <property type="entry name" value="Auxin_inducible"/>
    <property type="match status" value="1"/>
</dbReference>
<evidence type="ECO:0000313" key="3">
    <source>
        <dbReference type="EMBL" id="KAH7528775.1"/>
    </source>
</evidence>
<dbReference type="GO" id="GO:0009733">
    <property type="term" value="P:response to auxin"/>
    <property type="evidence" value="ECO:0007669"/>
    <property type="project" value="InterPro"/>
</dbReference>
<protein>
    <submittedName>
        <fullName evidence="2">Uncharacterized protein</fullName>
    </submittedName>
</protein>
<dbReference type="PANTHER" id="PTHR31374:SF269">
    <property type="entry name" value="AUXIN RESPONSIVE SAUR PROTEIN"/>
    <property type="match status" value="1"/>
</dbReference>
<evidence type="ECO:0000256" key="1">
    <source>
        <dbReference type="ARBA" id="ARBA00006974"/>
    </source>
</evidence>
<dbReference type="EMBL" id="JAEACU010000054">
    <property type="protein sequence ID" value="KAH7511525.1"/>
    <property type="molecule type" value="Genomic_DNA"/>
</dbReference>
<dbReference type="PANTHER" id="PTHR31374">
    <property type="entry name" value="AUXIN-INDUCED PROTEIN-LIKE-RELATED"/>
    <property type="match status" value="1"/>
</dbReference>
<comment type="caution">
    <text evidence="2">The sequence shown here is derived from an EMBL/GenBank/DDBJ whole genome shotgun (WGS) entry which is preliminary data.</text>
</comment>
<gene>
    <name evidence="3" type="ORF">FEM48_Zijuj05G0107900</name>
    <name evidence="2" type="ORF">FEM48_ZijujUnG0005700</name>
</gene>
<comment type="similarity">
    <text evidence="1">Belongs to the ARG7 family.</text>
</comment>
<name>A0A978UA21_ZIZJJ</name>
<dbReference type="EMBL" id="JAEACU010000005">
    <property type="protein sequence ID" value="KAH7528775.1"/>
    <property type="molecule type" value="Genomic_DNA"/>
</dbReference>
<sequence>MAREQYAISDTCSIVKLKRMASMWRRLARGRHKELPPDVPPGHLAVIVGETRRRFVIRADYLNQPVFQQLLHLAYEKYGYNKIGPLTIPCSEFLFEDILHALKCGMSMSQFSGPEAGDTLMFSSWRDSTPLLHDCVMLD</sequence>
<evidence type="ECO:0000313" key="2">
    <source>
        <dbReference type="EMBL" id="KAH7511525.1"/>
    </source>
</evidence>
<dbReference type="InterPro" id="IPR003676">
    <property type="entry name" value="SAUR_fam"/>
</dbReference>
<accession>A0A978UA21</accession>